<organism evidence="3 4">
    <name type="scientific">Paracoccus suum</name>
    <dbReference type="NCBI Taxonomy" id="2259340"/>
    <lineage>
        <taxon>Bacteria</taxon>
        <taxon>Pseudomonadati</taxon>
        <taxon>Pseudomonadota</taxon>
        <taxon>Alphaproteobacteria</taxon>
        <taxon>Rhodobacterales</taxon>
        <taxon>Paracoccaceae</taxon>
        <taxon>Paracoccus</taxon>
    </lineage>
</organism>
<evidence type="ECO:0000256" key="2">
    <source>
        <dbReference type="SAM" id="SignalP"/>
    </source>
</evidence>
<accession>A0A344PMP1</accession>
<dbReference type="OrthoDB" id="9780943at2"/>
<feature type="chain" id="PRO_5016616224" evidence="2">
    <location>
        <begin position="23"/>
        <end position="322"/>
    </location>
</feature>
<dbReference type="RefSeq" id="WP_114076963.1">
    <property type="nucleotide sequence ID" value="NZ_CP030918.1"/>
</dbReference>
<gene>
    <name evidence="3" type="ORF">DRW48_13990</name>
</gene>
<dbReference type="Gene3D" id="3.40.190.10">
    <property type="entry name" value="Periplasmic binding protein-like II"/>
    <property type="match status" value="1"/>
</dbReference>
<evidence type="ECO:0000313" key="3">
    <source>
        <dbReference type="EMBL" id="AXC50646.1"/>
    </source>
</evidence>
<keyword evidence="4" id="KW-1185">Reference proteome</keyword>
<name>A0A344PMP1_9RHOB</name>
<dbReference type="EMBL" id="CP030918">
    <property type="protein sequence ID" value="AXC50646.1"/>
    <property type="molecule type" value="Genomic_DNA"/>
</dbReference>
<reference evidence="4" key="1">
    <citation type="submission" date="2018-07" db="EMBL/GenBank/DDBJ databases">
        <title>Genome sequencing of Paracoccus sp. SC2-6.</title>
        <authorList>
            <person name="Heo J."/>
            <person name="Kim S.-J."/>
            <person name="Kwon S.-W."/>
        </authorList>
    </citation>
    <scope>NUCLEOTIDE SEQUENCE [LARGE SCALE GENOMIC DNA]</scope>
    <source>
        <strain evidence="4">SC2-6</strain>
    </source>
</reference>
<dbReference type="Pfam" id="PF03401">
    <property type="entry name" value="TctC"/>
    <property type="match status" value="1"/>
</dbReference>
<feature type="signal peptide" evidence="2">
    <location>
        <begin position="1"/>
        <end position="22"/>
    </location>
</feature>
<dbReference type="PANTHER" id="PTHR42928">
    <property type="entry name" value="TRICARBOXYLATE-BINDING PROTEIN"/>
    <property type="match status" value="1"/>
</dbReference>
<evidence type="ECO:0000313" key="4">
    <source>
        <dbReference type="Proteomes" id="UP000252023"/>
    </source>
</evidence>
<dbReference type="InterPro" id="IPR042100">
    <property type="entry name" value="Bug_dom1"/>
</dbReference>
<comment type="similarity">
    <text evidence="1">Belongs to the UPF0065 (bug) family.</text>
</comment>
<dbReference type="InterPro" id="IPR005064">
    <property type="entry name" value="BUG"/>
</dbReference>
<dbReference type="CDD" id="cd07012">
    <property type="entry name" value="PBP2_Bug_TTT"/>
    <property type="match status" value="1"/>
</dbReference>
<dbReference type="Gene3D" id="3.40.190.150">
    <property type="entry name" value="Bordetella uptake gene, domain 1"/>
    <property type="match status" value="1"/>
</dbReference>
<dbReference type="KEGG" id="pars:DRW48_13990"/>
<protein>
    <submittedName>
        <fullName evidence="3">Tripartite tricarboxylate transporter substrate binding protein</fullName>
    </submittedName>
</protein>
<dbReference type="Proteomes" id="UP000252023">
    <property type="component" value="Chromosome"/>
</dbReference>
<proteinExistence type="inferred from homology"/>
<dbReference type="AlphaFoldDB" id="A0A344PMP1"/>
<dbReference type="PANTHER" id="PTHR42928:SF5">
    <property type="entry name" value="BLR1237 PROTEIN"/>
    <property type="match status" value="1"/>
</dbReference>
<keyword evidence="2" id="KW-0732">Signal</keyword>
<dbReference type="PIRSF" id="PIRSF017082">
    <property type="entry name" value="YflP"/>
    <property type="match status" value="1"/>
</dbReference>
<sequence>MKKHLIALAAAGLLAGPAIAHAEGFPDRPITIVVPFPPGGSVDSVARLVADELAKSTGKTVVVDNKAGGAGGVVGTTAVANAKPDGYTLILDASIHVVTPLLNKNVPYDVKTDFTNIGMVAAGPLLVSTPTNTPANTLAEFFEAYKADPTKYNIATSGYGSAGHLAVEYLIRSAGVDAQVVAYKGAGPALNDLIGGQVQLMADPMASSLPHVKGGKLKALAVTSLERSPLAPDVPTVGESGMEPFEMLSWYGLWAPKDLDPEAAAYLTKAVETVVKSDSYKTRIEAMGFEPVYKSPDELKTYISDEMAKYEKIIKDANIKVN</sequence>
<evidence type="ECO:0000256" key="1">
    <source>
        <dbReference type="ARBA" id="ARBA00006987"/>
    </source>
</evidence>
<dbReference type="SUPFAM" id="SSF53850">
    <property type="entry name" value="Periplasmic binding protein-like II"/>
    <property type="match status" value="1"/>
</dbReference>